<dbReference type="NCBIfam" id="NF032893">
    <property type="entry name" value="tail-700"/>
    <property type="match status" value="1"/>
</dbReference>
<organism evidence="1 2">
    <name type="scientific">Paracoccus thiocyanatus</name>
    <dbReference type="NCBI Taxonomy" id="34006"/>
    <lineage>
        <taxon>Bacteria</taxon>
        <taxon>Pseudomonadati</taxon>
        <taxon>Pseudomonadota</taxon>
        <taxon>Alphaproteobacteria</taxon>
        <taxon>Rhodobacterales</taxon>
        <taxon>Paracoccaceae</taxon>
        <taxon>Paracoccus</taxon>
    </lineage>
</organism>
<sequence>MEAGASREMMDAVWQRWLETLPDQSMRTSRIHRKNRLGFNQDAIRAFSSAMFHGAHQTARLRYGTQMEESLAVAEEQAKSAPDPNRAGFVVREMKQRHAFTMSPTNNQWVTKATTMAFVWSLAANPAAAAINLTQTTVVGVPLMSARYRKAGVSGVTRALARASRDFMRGQGKVAKQVKGVPVWTDTWSAENSATLSGEERRAMQQGYELGVIDKTQAHDLASVADSGIEQRGALVLVFGHQFGDAQSGALRRDLGAEARGDGRRRLAGIDRAAPDGAVADHHRDG</sequence>
<reference evidence="1 2" key="1">
    <citation type="submission" date="2017-01" db="EMBL/GenBank/DDBJ databases">
        <authorList>
            <person name="Varghese N."/>
            <person name="Submissions S."/>
        </authorList>
    </citation>
    <scope>NUCLEOTIDE SEQUENCE [LARGE SCALE GENOMIC DNA]</scope>
    <source>
        <strain evidence="1 2">ATCC 700171</strain>
    </source>
</reference>
<dbReference type="EMBL" id="FTMK01000007">
    <property type="protein sequence ID" value="SIQ39025.1"/>
    <property type="molecule type" value="Genomic_DNA"/>
</dbReference>
<protein>
    <submittedName>
        <fullName evidence="1">Uncharacterized protein</fullName>
    </submittedName>
</protein>
<dbReference type="AlphaFoldDB" id="A0A1N6SD00"/>
<proteinExistence type="predicted"/>
<evidence type="ECO:0000313" key="2">
    <source>
        <dbReference type="Proteomes" id="UP000323956"/>
    </source>
</evidence>
<dbReference type="Proteomes" id="UP000323956">
    <property type="component" value="Unassembled WGS sequence"/>
</dbReference>
<evidence type="ECO:0000313" key="1">
    <source>
        <dbReference type="EMBL" id="SIQ39025.1"/>
    </source>
</evidence>
<accession>A0A1N6SD00</accession>
<name>A0A1N6SD00_9RHOB</name>
<gene>
    <name evidence="1" type="ORF">SAMN05421641_10764</name>
</gene>